<keyword evidence="1" id="KW-0805">Transcription regulation</keyword>
<comment type="caution">
    <text evidence="5">The sequence shown here is derived from an EMBL/GenBank/DDBJ whole genome shotgun (WGS) entry which is preliminary data.</text>
</comment>
<reference evidence="5 6" key="1">
    <citation type="submission" date="2017-10" db="EMBL/GenBank/DDBJ databases">
        <title>Novel microbial diversity and functional potential in the marine mammal oral microbiome.</title>
        <authorList>
            <person name="Dudek N.K."/>
            <person name="Sun C.L."/>
            <person name="Burstein D."/>
            <person name="Kantor R.S."/>
            <person name="Aliaga Goltsman D.S."/>
            <person name="Bik E.M."/>
            <person name="Thomas B.C."/>
            <person name="Banfield J.F."/>
            <person name="Relman D.A."/>
        </authorList>
    </citation>
    <scope>NUCLEOTIDE SEQUENCE [LARGE SCALE GENOMIC DNA]</scope>
    <source>
        <strain evidence="5">DOLZORAL124_49_17</strain>
    </source>
</reference>
<evidence type="ECO:0000259" key="4">
    <source>
        <dbReference type="PROSITE" id="PS50932"/>
    </source>
</evidence>
<dbReference type="Pfam" id="PF00356">
    <property type="entry name" value="LacI"/>
    <property type="match status" value="1"/>
</dbReference>
<dbReference type="PROSITE" id="PS00356">
    <property type="entry name" value="HTH_LACI_1"/>
    <property type="match status" value="1"/>
</dbReference>
<dbReference type="SUPFAM" id="SSF53822">
    <property type="entry name" value="Periplasmic binding protein-like I"/>
    <property type="match status" value="1"/>
</dbReference>
<dbReference type="PANTHER" id="PTHR30146">
    <property type="entry name" value="LACI-RELATED TRANSCRIPTIONAL REPRESSOR"/>
    <property type="match status" value="1"/>
</dbReference>
<dbReference type="CDD" id="cd06267">
    <property type="entry name" value="PBP1_LacI_sugar_binding-like"/>
    <property type="match status" value="1"/>
</dbReference>
<dbReference type="SMART" id="SM00354">
    <property type="entry name" value="HTH_LACI"/>
    <property type="match status" value="1"/>
</dbReference>
<dbReference type="InterPro" id="IPR028082">
    <property type="entry name" value="Peripla_BP_I"/>
</dbReference>
<dbReference type="Pfam" id="PF13377">
    <property type="entry name" value="Peripla_BP_3"/>
    <property type="match status" value="1"/>
</dbReference>
<name>A0A2G6E2D8_9BACT</name>
<dbReference type="EMBL" id="PDPS01000036">
    <property type="protein sequence ID" value="PID56246.1"/>
    <property type="molecule type" value="Genomic_DNA"/>
</dbReference>
<evidence type="ECO:0000256" key="3">
    <source>
        <dbReference type="ARBA" id="ARBA00023163"/>
    </source>
</evidence>
<dbReference type="GO" id="GO:0000976">
    <property type="term" value="F:transcription cis-regulatory region binding"/>
    <property type="evidence" value="ECO:0007669"/>
    <property type="project" value="TreeGrafter"/>
</dbReference>
<evidence type="ECO:0000313" key="5">
    <source>
        <dbReference type="EMBL" id="PID56246.1"/>
    </source>
</evidence>
<dbReference type="Gene3D" id="3.40.50.2300">
    <property type="match status" value="2"/>
</dbReference>
<gene>
    <name evidence="5" type="ORF">CSB45_11990</name>
</gene>
<dbReference type="Proteomes" id="UP000229740">
    <property type="component" value="Unassembled WGS sequence"/>
</dbReference>
<dbReference type="PROSITE" id="PS50932">
    <property type="entry name" value="HTH_LACI_2"/>
    <property type="match status" value="1"/>
</dbReference>
<dbReference type="CDD" id="cd01392">
    <property type="entry name" value="HTH_LacI"/>
    <property type="match status" value="1"/>
</dbReference>
<dbReference type="AlphaFoldDB" id="A0A2G6E2D8"/>
<dbReference type="InterPro" id="IPR046335">
    <property type="entry name" value="LacI/GalR-like_sensor"/>
</dbReference>
<keyword evidence="2" id="KW-0238">DNA-binding</keyword>
<proteinExistence type="predicted"/>
<dbReference type="GO" id="GO:0003700">
    <property type="term" value="F:DNA-binding transcription factor activity"/>
    <property type="evidence" value="ECO:0007669"/>
    <property type="project" value="TreeGrafter"/>
</dbReference>
<keyword evidence="3" id="KW-0804">Transcription</keyword>
<sequence>MGAKIYDVARLAGVSPGTVSRAIHQKGYIRQETRKRVMEAVRKLDYQPNASATRLVSGKTHILGLLVPNLLESYYVEITDAVLECAKQKSYHILLTTMRDGSANLPDFLRDGNMDGLLVVTPYYLKEELSLVSRRRFPCVMLNYAPEGTHFSAVYCDQFALGYSAIRYLIELGHTRIGFCTSDTNSPSPLKRLQGCLQALRDAGLEVTSAHVRDMSQKLRKDPVQEIRDWIRSGDLPSAMFVFSDDIALYLMDALKEAGYRIPHDISILGCGNMLLSTRTIPPLTTIDQHTCEMGTRAVELLLRLMEKPRSSPPVVEKIAPRLVIRESCQKRTDTRC</sequence>
<evidence type="ECO:0000313" key="6">
    <source>
        <dbReference type="Proteomes" id="UP000229740"/>
    </source>
</evidence>
<dbReference type="InterPro" id="IPR010982">
    <property type="entry name" value="Lambda_DNA-bd_dom_sf"/>
</dbReference>
<feature type="domain" description="HTH lacI-type" evidence="4">
    <location>
        <begin position="3"/>
        <end position="57"/>
    </location>
</feature>
<evidence type="ECO:0000256" key="2">
    <source>
        <dbReference type="ARBA" id="ARBA00023125"/>
    </source>
</evidence>
<accession>A0A2G6E2D8</accession>
<dbReference type="SUPFAM" id="SSF47413">
    <property type="entry name" value="lambda repressor-like DNA-binding domains"/>
    <property type="match status" value="1"/>
</dbReference>
<dbReference type="PANTHER" id="PTHR30146:SF109">
    <property type="entry name" value="HTH-TYPE TRANSCRIPTIONAL REGULATOR GALS"/>
    <property type="match status" value="1"/>
</dbReference>
<protein>
    <recommendedName>
        <fullName evidence="4">HTH lacI-type domain-containing protein</fullName>
    </recommendedName>
</protein>
<evidence type="ECO:0000256" key="1">
    <source>
        <dbReference type="ARBA" id="ARBA00023015"/>
    </source>
</evidence>
<dbReference type="Gene3D" id="1.10.260.40">
    <property type="entry name" value="lambda repressor-like DNA-binding domains"/>
    <property type="match status" value="1"/>
</dbReference>
<dbReference type="InterPro" id="IPR000843">
    <property type="entry name" value="HTH_LacI"/>
</dbReference>
<organism evidence="5 6">
    <name type="scientific">candidate division KSB3 bacterium</name>
    <dbReference type="NCBI Taxonomy" id="2044937"/>
    <lineage>
        <taxon>Bacteria</taxon>
        <taxon>candidate division KSB3</taxon>
    </lineage>
</organism>